<name>A0A2S3IKY0_9POAL</name>
<feature type="compositionally biased region" description="Acidic residues" evidence="5">
    <location>
        <begin position="174"/>
        <end position="202"/>
    </location>
</feature>
<gene>
    <name evidence="6" type="ORF">PAHAL_9G174100</name>
</gene>
<comment type="similarity">
    <text evidence="1 4">Belongs to the Frigida family.</text>
</comment>
<sequence>MAAPAMMPTEGLEAAIAELPAKKEALREAFDRLAACSPYPLPFSWEELEAHVSSIHSSISRRFRQLRVLEAARPAHAGKNQEGAKEEEEVEEEEEEVEEVVVEEVEEEEEEEVEEEEEEEEEEVEEEVKEEAKEVVQDANIGNQAKDDNEGGMGEEQDADEEAVATQLSAGQDNEAEGEMQEVDEDVQDDKEEEQDTEEEMVVEQLGRLPPCGRKDLIAACERMDAGMLAQFVICVSGILKKKFLDALHHAPDPAALVLQVVKIFLSSKKFKFAKVWLKCARLIRWLSMASAKPSTDTIKEAMLVAKDWKKMIDRKGSRGELDLLAAWGFLHFLISYDIVSEFHIHEIIRIFAMVHHKNNKKNTVNFCKDLGLTDRITDLIDYLIGNGQHIEAFRMVQAFNLEDTYPLFSLLKGLIEKVKHSSLNLATPKEVKKTLWVARHLAEKELVDSSQRGAIVAQIKYLLGEYAKKRKQINKKRKKEEQESHEGQHGQQLQELNQNKLIQGKQHPLLQQENIAQVTQQQQDAKRPRQATLNLPTPTVPLVPNVAQIQNFGCPPYAAMPGIHSYPAQPGWPGAQGRPSTTSVHGSAILSFPPHPAFCPR</sequence>
<dbReference type="PANTHER" id="PTHR31791:SF80">
    <property type="entry name" value="FRIGIDA-LIKE PROTEIN"/>
    <property type="match status" value="1"/>
</dbReference>
<keyword evidence="3 4" id="KW-0287">Flowering</keyword>
<dbReference type="AlphaFoldDB" id="A0A2S3IKY0"/>
<reference evidence="6" key="1">
    <citation type="submission" date="2018-04" db="EMBL/GenBank/DDBJ databases">
        <title>WGS assembly of Panicum hallii.</title>
        <authorList>
            <person name="Lovell J."/>
            <person name="Jenkins J."/>
            <person name="Lowry D."/>
            <person name="Mamidi S."/>
            <person name="Sreedasyam A."/>
            <person name="Weng X."/>
            <person name="Barry K."/>
            <person name="Bonette J."/>
            <person name="Campitelli B."/>
            <person name="Daum C."/>
            <person name="Gordon S."/>
            <person name="Gould B."/>
            <person name="Lipzen A."/>
            <person name="Macqueen A."/>
            <person name="Palacio-Mejia J."/>
            <person name="Plott C."/>
            <person name="Shakirov E."/>
            <person name="Shu S."/>
            <person name="Yoshinaga Y."/>
            <person name="Zane M."/>
            <person name="Rokhsar D."/>
            <person name="Grimwood J."/>
            <person name="Schmutz J."/>
            <person name="Juenger T."/>
        </authorList>
    </citation>
    <scope>NUCLEOTIDE SEQUENCE [LARGE SCALE GENOMIC DNA]</scope>
    <source>
        <strain evidence="6">FIL2</strain>
    </source>
</reference>
<keyword evidence="4" id="KW-0217">Developmental protein</keyword>
<dbReference type="GO" id="GO:0030154">
    <property type="term" value="P:cell differentiation"/>
    <property type="evidence" value="ECO:0007669"/>
    <property type="project" value="UniProtKB-KW"/>
</dbReference>
<dbReference type="Proteomes" id="UP000243499">
    <property type="component" value="Chromosome 9"/>
</dbReference>
<proteinExistence type="inferred from homology"/>
<evidence type="ECO:0000256" key="3">
    <source>
        <dbReference type="ARBA" id="ARBA00023089"/>
    </source>
</evidence>
<accession>A0A2S3IKY0</accession>
<dbReference type="Pfam" id="PF07899">
    <property type="entry name" value="Frigida"/>
    <property type="match status" value="1"/>
</dbReference>
<feature type="compositionally biased region" description="Acidic residues" evidence="5">
    <location>
        <begin position="85"/>
        <end position="129"/>
    </location>
</feature>
<dbReference type="EMBL" id="CM008054">
    <property type="protein sequence ID" value="PAN46273.1"/>
    <property type="molecule type" value="Genomic_DNA"/>
</dbReference>
<feature type="compositionally biased region" description="Acidic residues" evidence="5">
    <location>
        <begin position="153"/>
        <end position="163"/>
    </location>
</feature>
<evidence type="ECO:0000256" key="1">
    <source>
        <dbReference type="ARBA" id="ARBA00008956"/>
    </source>
</evidence>
<evidence type="ECO:0000256" key="2">
    <source>
        <dbReference type="ARBA" id="ARBA00022782"/>
    </source>
</evidence>
<dbReference type="Gramene" id="PAN46273">
    <property type="protein sequence ID" value="PAN46273"/>
    <property type="gene ID" value="PAHAL_9G174100"/>
</dbReference>
<keyword evidence="2 4" id="KW-0221">Differentiation</keyword>
<dbReference type="GO" id="GO:0009908">
    <property type="term" value="P:flower development"/>
    <property type="evidence" value="ECO:0007669"/>
    <property type="project" value="UniProtKB-KW"/>
</dbReference>
<protein>
    <recommendedName>
        <fullName evidence="4">FRIGIDA-like protein</fullName>
    </recommendedName>
</protein>
<evidence type="ECO:0000256" key="5">
    <source>
        <dbReference type="SAM" id="MobiDB-lite"/>
    </source>
</evidence>
<organism evidence="6">
    <name type="scientific">Panicum hallii</name>
    <dbReference type="NCBI Taxonomy" id="206008"/>
    <lineage>
        <taxon>Eukaryota</taxon>
        <taxon>Viridiplantae</taxon>
        <taxon>Streptophyta</taxon>
        <taxon>Embryophyta</taxon>
        <taxon>Tracheophyta</taxon>
        <taxon>Spermatophyta</taxon>
        <taxon>Magnoliopsida</taxon>
        <taxon>Liliopsida</taxon>
        <taxon>Poales</taxon>
        <taxon>Poaceae</taxon>
        <taxon>PACMAD clade</taxon>
        <taxon>Panicoideae</taxon>
        <taxon>Panicodae</taxon>
        <taxon>Paniceae</taxon>
        <taxon>Panicinae</taxon>
        <taxon>Panicum</taxon>
        <taxon>Panicum sect. Panicum</taxon>
    </lineage>
</organism>
<feature type="region of interest" description="Disordered" evidence="5">
    <location>
        <begin position="518"/>
        <end position="538"/>
    </location>
</feature>
<feature type="region of interest" description="Disordered" evidence="5">
    <location>
        <begin position="474"/>
        <end position="493"/>
    </location>
</feature>
<dbReference type="PANTHER" id="PTHR31791">
    <property type="entry name" value="FRIGIDA-LIKE PROTEIN 3-RELATED"/>
    <property type="match status" value="1"/>
</dbReference>
<feature type="region of interest" description="Disordered" evidence="5">
    <location>
        <begin position="74"/>
        <end position="203"/>
    </location>
</feature>
<evidence type="ECO:0000313" key="6">
    <source>
        <dbReference type="EMBL" id="PAN46273.1"/>
    </source>
</evidence>
<dbReference type="InterPro" id="IPR012474">
    <property type="entry name" value="Frigida"/>
</dbReference>
<feature type="compositionally biased region" description="Basic and acidic residues" evidence="5">
    <location>
        <begin position="480"/>
        <end position="489"/>
    </location>
</feature>
<evidence type="ECO:0000256" key="4">
    <source>
        <dbReference type="RuleBase" id="RU364012"/>
    </source>
</evidence>